<dbReference type="PROSITE" id="PS50940">
    <property type="entry name" value="CHIT_BIND_II"/>
    <property type="match status" value="1"/>
</dbReference>
<evidence type="ECO:0008006" key="5">
    <source>
        <dbReference type="Google" id="ProtNLM"/>
    </source>
</evidence>
<evidence type="ECO:0000313" key="3">
    <source>
        <dbReference type="EMBL" id="KAK7090899.1"/>
    </source>
</evidence>
<dbReference type="InterPro" id="IPR036179">
    <property type="entry name" value="Ig-like_dom_sf"/>
</dbReference>
<dbReference type="AlphaFoldDB" id="A0AAN9AQ11"/>
<dbReference type="GO" id="GO:0008061">
    <property type="term" value="F:chitin binding"/>
    <property type="evidence" value="ECO:0007669"/>
    <property type="project" value="InterPro"/>
</dbReference>
<comment type="caution">
    <text evidence="3">The sequence shown here is derived from an EMBL/GenBank/DDBJ whole genome shotgun (WGS) entry which is preliminary data.</text>
</comment>
<dbReference type="Gene3D" id="2.170.140.10">
    <property type="entry name" value="Chitin binding domain"/>
    <property type="match status" value="1"/>
</dbReference>
<dbReference type="Proteomes" id="UP001374579">
    <property type="component" value="Unassembled WGS sequence"/>
</dbReference>
<dbReference type="SUPFAM" id="SSF48726">
    <property type="entry name" value="Immunoglobulin"/>
    <property type="match status" value="1"/>
</dbReference>
<dbReference type="PROSITE" id="PS50835">
    <property type="entry name" value="IG_LIKE"/>
    <property type="match status" value="1"/>
</dbReference>
<dbReference type="EMBL" id="JBAMIC010000024">
    <property type="protein sequence ID" value="KAK7090899.1"/>
    <property type="molecule type" value="Genomic_DNA"/>
</dbReference>
<dbReference type="InterPro" id="IPR007110">
    <property type="entry name" value="Ig-like_dom"/>
</dbReference>
<dbReference type="SMART" id="SM00494">
    <property type="entry name" value="ChtBD2"/>
    <property type="match status" value="2"/>
</dbReference>
<accession>A0AAN9AQ11</accession>
<dbReference type="Gene3D" id="2.60.40.10">
    <property type="entry name" value="Immunoglobulins"/>
    <property type="match status" value="1"/>
</dbReference>
<protein>
    <recommendedName>
        <fullName evidence="5">Ig-like domain-containing protein</fullName>
    </recommendedName>
</protein>
<evidence type="ECO:0000313" key="4">
    <source>
        <dbReference type="Proteomes" id="UP001374579"/>
    </source>
</evidence>
<proteinExistence type="predicted"/>
<sequence>MTLSNVSCEDAGWYTCQAVSGGNSDQSSALITLTAPAVQPTLAIDPYLVEGQYSAHNPTCTTESLGYNPQHVFNWVVKRDNVSDPEQLPPIRQTHTIQTSNSTCESSGKSVLDPDKYWGLHESRLCCQLVTNDTQRTVVQEACTETLMVVPGNFCRELDYTNDTSSQSKLVQFPFEPNCFPYVNCDPNNRDRVSISSCGEANGFCFNEAAQSCSTPRNTSGPEWVCGSVEYIPQRDTYPDRCKDYQRCVHGTAFPNSCQGNEVFSQVNSPCAVPSNTTYCRQRQLNEPATSPGTGPTGIFEQHIRSFFL</sequence>
<gene>
    <name evidence="3" type="ORF">V1264_010638</name>
</gene>
<dbReference type="InterPro" id="IPR002557">
    <property type="entry name" value="Chitin-bd_dom"/>
</dbReference>
<name>A0AAN9AQ11_9CAEN</name>
<dbReference type="GO" id="GO:0005576">
    <property type="term" value="C:extracellular region"/>
    <property type="evidence" value="ECO:0007669"/>
    <property type="project" value="InterPro"/>
</dbReference>
<feature type="domain" description="Chitin-binding type-2" evidence="2">
    <location>
        <begin position="223"/>
        <end position="282"/>
    </location>
</feature>
<evidence type="ECO:0000259" key="2">
    <source>
        <dbReference type="PROSITE" id="PS50940"/>
    </source>
</evidence>
<dbReference type="Pfam" id="PF01607">
    <property type="entry name" value="CBM_14"/>
    <property type="match status" value="1"/>
</dbReference>
<keyword evidence="4" id="KW-1185">Reference proteome</keyword>
<dbReference type="InterPro" id="IPR013783">
    <property type="entry name" value="Ig-like_fold"/>
</dbReference>
<dbReference type="InterPro" id="IPR036508">
    <property type="entry name" value="Chitin-bd_dom_sf"/>
</dbReference>
<dbReference type="SUPFAM" id="SSF57625">
    <property type="entry name" value="Invertebrate chitin-binding proteins"/>
    <property type="match status" value="1"/>
</dbReference>
<feature type="domain" description="Ig-like" evidence="1">
    <location>
        <begin position="1"/>
        <end position="32"/>
    </location>
</feature>
<evidence type="ECO:0000259" key="1">
    <source>
        <dbReference type="PROSITE" id="PS50835"/>
    </source>
</evidence>
<organism evidence="3 4">
    <name type="scientific">Littorina saxatilis</name>
    <dbReference type="NCBI Taxonomy" id="31220"/>
    <lineage>
        <taxon>Eukaryota</taxon>
        <taxon>Metazoa</taxon>
        <taxon>Spiralia</taxon>
        <taxon>Lophotrochozoa</taxon>
        <taxon>Mollusca</taxon>
        <taxon>Gastropoda</taxon>
        <taxon>Caenogastropoda</taxon>
        <taxon>Littorinimorpha</taxon>
        <taxon>Littorinoidea</taxon>
        <taxon>Littorinidae</taxon>
        <taxon>Littorina</taxon>
    </lineage>
</organism>
<reference evidence="3 4" key="1">
    <citation type="submission" date="2024-02" db="EMBL/GenBank/DDBJ databases">
        <title>Chromosome-scale genome assembly of the rough periwinkle Littorina saxatilis.</title>
        <authorList>
            <person name="De Jode A."/>
            <person name="Faria R."/>
            <person name="Formenti G."/>
            <person name="Sims Y."/>
            <person name="Smith T.P."/>
            <person name="Tracey A."/>
            <person name="Wood J.M.D."/>
            <person name="Zagrodzka Z.B."/>
            <person name="Johannesson K."/>
            <person name="Butlin R.K."/>
            <person name="Leder E.H."/>
        </authorList>
    </citation>
    <scope>NUCLEOTIDE SEQUENCE [LARGE SCALE GENOMIC DNA]</scope>
    <source>
        <strain evidence="3">Snail1</strain>
        <tissue evidence="3">Muscle</tissue>
    </source>
</reference>